<evidence type="ECO:0000259" key="1">
    <source>
        <dbReference type="Pfam" id="PF18925"/>
    </source>
</evidence>
<dbReference type="RefSeq" id="WP_005845248.1">
    <property type="nucleotide sequence ID" value="NC_019960.1"/>
</dbReference>
<accession>F9D2Y3</accession>
<dbReference type="OrthoDB" id="1036575at2"/>
<reference evidence="2" key="2">
    <citation type="submission" date="2012-02" db="EMBL/GenBank/DDBJ databases">
        <title>Complete sequence of chromosome 1 of Prevotella dentalis DSM 3688.</title>
        <authorList>
            <consortium name="US DOE Joint Genome Institute (JGI-PGF)"/>
            <person name="Lucas S."/>
            <person name="Copeland A."/>
            <person name="Lapidus A."/>
            <person name="Glavina del Rio T."/>
            <person name="Dalin E."/>
            <person name="Tice H."/>
            <person name="Bruce D."/>
            <person name="Goodwin L."/>
            <person name="Pitluck S."/>
            <person name="Peters L."/>
            <person name="Mikhailova N."/>
            <person name="Chertkov O."/>
            <person name="Kyrpides N."/>
            <person name="Mavromatis K."/>
            <person name="Ivanova N."/>
            <person name="Brettin T."/>
            <person name="Detter J.C."/>
            <person name="Han C."/>
            <person name="Larimer F."/>
            <person name="Land M."/>
            <person name="Hauser L."/>
            <person name="Markowitz V."/>
            <person name="Cheng J.-F."/>
            <person name="Hugenholtz P."/>
            <person name="Woyke T."/>
            <person name="Wu D."/>
            <person name="Gronow S."/>
            <person name="Wellnitz S."/>
            <person name="Brambilla E."/>
            <person name="Klenk H.-P."/>
            <person name="Eisen J.A."/>
        </authorList>
    </citation>
    <scope>NUCLEOTIDE SEQUENCE</scope>
    <source>
        <strain evidence="2">DSM 3688</strain>
    </source>
</reference>
<sequence length="140" mass="15906">MTKIILKRIAKKKDYTIGCLYVDSNFVCNTLEDTDRGLKDTDNVLYVKAHKIFGKTAIPVGTYKIELTYSPKFKRVLPLLTNVKGFSGIRIHQGNFPTDTDGCILVGMNTFKGGVFRSEEKLNKLMELLKDKKDIEIEIK</sequence>
<dbReference type="Proteomes" id="UP000010862">
    <property type="component" value="Chromosome 1"/>
</dbReference>
<dbReference type="EMBL" id="CP003368">
    <property type="protein sequence ID" value="AGB28658.1"/>
    <property type="molecule type" value="Genomic_DNA"/>
</dbReference>
<gene>
    <name evidence="2" type="ordered locus">Prede_1337</name>
    <name evidence="3" type="ORF">HMPREF9136_1211</name>
</gene>
<reference evidence="5" key="3">
    <citation type="submission" date="2012-02" db="EMBL/GenBank/DDBJ databases">
        <title>Complete sequence of chromosome 1 of Prevotella dentalis DSM 3688.</title>
        <authorList>
            <person name="Lucas S."/>
            <person name="Copeland A."/>
            <person name="Lapidus A."/>
            <person name="Glavina del Rio T."/>
            <person name="Dalin E."/>
            <person name="Tice H."/>
            <person name="Bruce D."/>
            <person name="Goodwin L."/>
            <person name="Pitluck S."/>
            <person name="Peters L."/>
            <person name="Mikhailova N."/>
            <person name="Chertkov O."/>
            <person name="Kyrpides N."/>
            <person name="Mavromatis K."/>
            <person name="Ivanova N."/>
            <person name="Brettin T."/>
            <person name="Detter J.C."/>
            <person name="Han C."/>
            <person name="Larimer F."/>
            <person name="Land M."/>
            <person name="Hauser L."/>
            <person name="Markowitz V."/>
            <person name="Cheng J.-F."/>
            <person name="Hugenholtz P."/>
            <person name="Woyke T."/>
            <person name="Wu D."/>
            <person name="Gronow S."/>
            <person name="Wellnitz S."/>
            <person name="Brambilla E."/>
            <person name="Klenk H.-P."/>
            <person name="Eisen J.A."/>
        </authorList>
    </citation>
    <scope>NUCLEOTIDE SEQUENCE [LARGE SCALE GENOMIC DNA]</scope>
    <source>
        <strain evidence="5">ATCC 49559 / DSM 3688 / JCM 13448 / NCTC 12043 / ES 2772</strain>
    </source>
</reference>
<dbReference type="KEGG" id="pdt:Prede_1337"/>
<proteinExistence type="predicted"/>
<evidence type="ECO:0000313" key="5">
    <source>
        <dbReference type="Proteomes" id="UP000010862"/>
    </source>
</evidence>
<feature type="domain" description="DUF5675" evidence="1">
    <location>
        <begin position="6"/>
        <end position="130"/>
    </location>
</feature>
<evidence type="ECO:0000313" key="2">
    <source>
        <dbReference type="EMBL" id="AGB28658.1"/>
    </source>
</evidence>
<protein>
    <recommendedName>
        <fullName evidence="1">DUF5675 domain-containing protein</fullName>
    </recommendedName>
</protein>
<dbReference type="AlphaFoldDB" id="F9D2Y3"/>
<dbReference type="InterPro" id="IPR043732">
    <property type="entry name" value="DUF5675"/>
</dbReference>
<dbReference type="Proteomes" id="UP000007820">
    <property type="component" value="Unassembled WGS sequence"/>
</dbReference>
<name>F9D2Y3_PREDD</name>
<dbReference type="STRING" id="908937.Prede_1337"/>
<dbReference type="PATRIC" id="fig|908937.9.peg.1398"/>
<dbReference type="EMBL" id="AFPW01000015">
    <property type="protein sequence ID" value="EGQ15450.1"/>
    <property type="molecule type" value="Genomic_DNA"/>
</dbReference>
<evidence type="ECO:0000313" key="4">
    <source>
        <dbReference type="Proteomes" id="UP000007820"/>
    </source>
</evidence>
<organism evidence="3 4">
    <name type="scientific">Prevotella dentalis (strain ATCC 49559 / DSM 3688 / JCM 13448 / NCTC 12043 / ES 2772)</name>
    <name type="common">Mitsuokella dentalis</name>
    <dbReference type="NCBI Taxonomy" id="908937"/>
    <lineage>
        <taxon>Bacteria</taxon>
        <taxon>Pseudomonadati</taxon>
        <taxon>Bacteroidota</taxon>
        <taxon>Bacteroidia</taxon>
        <taxon>Bacteroidales</taxon>
        <taxon>Prevotellaceae</taxon>
        <taxon>Prevotella</taxon>
    </lineage>
</organism>
<evidence type="ECO:0000313" key="3">
    <source>
        <dbReference type="EMBL" id="EGQ15450.1"/>
    </source>
</evidence>
<dbReference type="HOGENOM" id="CLU_114144_1_0_10"/>
<reference evidence="3 4" key="1">
    <citation type="submission" date="2011-04" db="EMBL/GenBank/DDBJ databases">
        <authorList>
            <person name="Muzny D."/>
            <person name="Qin X."/>
            <person name="Deng J."/>
            <person name="Jiang H."/>
            <person name="Liu Y."/>
            <person name="Qu J."/>
            <person name="Song X.-Z."/>
            <person name="Zhang L."/>
            <person name="Thornton R."/>
            <person name="Coyle M."/>
            <person name="Francisco L."/>
            <person name="Jackson L."/>
            <person name="Javaid M."/>
            <person name="Korchina V."/>
            <person name="Kovar C."/>
            <person name="Mata R."/>
            <person name="Mathew T."/>
            <person name="Ngo R."/>
            <person name="Nguyen L."/>
            <person name="Nguyen N."/>
            <person name="Okwuonu G."/>
            <person name="Ongeri F."/>
            <person name="Pham C."/>
            <person name="Simmons D."/>
            <person name="Wilczek-Boney K."/>
            <person name="Hale W."/>
            <person name="Jakkamsetti A."/>
            <person name="Pham P."/>
            <person name="Ruth R."/>
            <person name="San Lucas F."/>
            <person name="Warren J."/>
            <person name="Zhang J."/>
            <person name="Zhao Z."/>
            <person name="Zhou C."/>
            <person name="Zhu D."/>
            <person name="Lee S."/>
            <person name="Bess C."/>
            <person name="Blankenburg K."/>
            <person name="Forbes L."/>
            <person name="Fu Q."/>
            <person name="Gubbala S."/>
            <person name="Hirani K."/>
            <person name="Jayaseelan J.C."/>
            <person name="Lara F."/>
            <person name="Munidasa M."/>
            <person name="Palculict T."/>
            <person name="Patil S."/>
            <person name="Pu L.-L."/>
            <person name="Saada N."/>
            <person name="Tang L."/>
            <person name="Weissenberger G."/>
            <person name="Zhu Y."/>
            <person name="Hemphill L."/>
            <person name="Shang Y."/>
            <person name="Youmans B."/>
            <person name="Ayvaz T."/>
            <person name="Ross M."/>
            <person name="Santibanez J."/>
            <person name="Aqrawi P."/>
            <person name="Gross S."/>
            <person name="Joshi V."/>
            <person name="Fowler G."/>
            <person name="Nazareth L."/>
            <person name="Reid J."/>
            <person name="Worley K."/>
            <person name="Petrosino J."/>
            <person name="Highlander S."/>
            <person name="Gibbs R."/>
        </authorList>
    </citation>
    <scope>NUCLEOTIDE SEQUENCE [LARGE SCALE GENOMIC DNA]</scope>
    <source>
        <strain evidence="3 4">DSM 3688</strain>
    </source>
</reference>
<dbReference type="Pfam" id="PF18925">
    <property type="entry name" value="DUF5675"/>
    <property type="match status" value="1"/>
</dbReference>
<keyword evidence="5" id="KW-1185">Reference proteome</keyword>